<comment type="pathway">
    <text evidence="2 9">Cofactor biosynthesis; biotin biosynthesis.</text>
</comment>
<comment type="cofactor">
    <cofactor evidence="1 8 9">
        <name>pyridoxal 5'-phosphate</name>
        <dbReference type="ChEBI" id="CHEBI:597326"/>
    </cofactor>
</comment>
<evidence type="ECO:0000256" key="8">
    <source>
        <dbReference type="PIRSR" id="PIRSR604723-51"/>
    </source>
</evidence>
<proteinExistence type="inferred from homology"/>
<keyword evidence="4 9" id="KW-0808">Transferase</keyword>
<dbReference type="InterPro" id="IPR015424">
    <property type="entry name" value="PyrdxlP-dep_Trfase"/>
</dbReference>
<feature type="modified residue" description="N6-(pyridoxal phosphate)lysine" evidence="8">
    <location>
        <position position="240"/>
    </location>
</feature>
<evidence type="ECO:0000256" key="3">
    <source>
        <dbReference type="ARBA" id="ARBA00011738"/>
    </source>
</evidence>
<dbReference type="KEGG" id="rsd:TGRD_551"/>
<comment type="catalytic activity">
    <reaction evidence="7 9">
        <text>6-carboxyhexanoyl-[ACP] + L-alanine + H(+) = (8S)-8-amino-7-oxononanoate + holo-[ACP] + CO2</text>
        <dbReference type="Rhea" id="RHEA:42288"/>
        <dbReference type="Rhea" id="RHEA-COMP:9685"/>
        <dbReference type="Rhea" id="RHEA-COMP:9955"/>
        <dbReference type="ChEBI" id="CHEBI:15378"/>
        <dbReference type="ChEBI" id="CHEBI:16526"/>
        <dbReference type="ChEBI" id="CHEBI:57972"/>
        <dbReference type="ChEBI" id="CHEBI:64479"/>
        <dbReference type="ChEBI" id="CHEBI:78846"/>
        <dbReference type="ChEBI" id="CHEBI:149468"/>
        <dbReference type="EC" id="2.3.1.47"/>
    </reaction>
</comment>
<dbReference type="CDD" id="cd06454">
    <property type="entry name" value="KBL_like"/>
    <property type="match status" value="1"/>
</dbReference>
<dbReference type="UniPathway" id="UPA00078"/>
<reference evidence="12" key="1">
    <citation type="journal article" date="2008" name="Proc. Natl. Acad. Sci. U.S.A.">
        <title>Complete genome of the uncultured termite group 1 bacteria in a single host protist cell.</title>
        <authorList>
            <person name="Hongoh Y."/>
            <person name="Sharma V.K."/>
            <person name="Prakash T."/>
            <person name="Noda S."/>
            <person name="Taylor T.D."/>
            <person name="Kudo T."/>
            <person name="Sakaki Y."/>
            <person name="Toyoda A."/>
            <person name="Hattori M."/>
            <person name="Ohkuma M."/>
        </authorList>
    </citation>
    <scope>NUCLEOTIDE SEQUENCE [LARGE SCALE GENOMIC DNA]</scope>
    <source>
        <strain evidence="12">Rs-D17 genomovar Ri2008</strain>
    </source>
</reference>
<dbReference type="SUPFAM" id="SSF53383">
    <property type="entry name" value="PLP-dependent transferases"/>
    <property type="match status" value="1"/>
</dbReference>
<evidence type="ECO:0000259" key="10">
    <source>
        <dbReference type="Pfam" id="PF00155"/>
    </source>
</evidence>
<comment type="subunit">
    <text evidence="3 9">Homodimer.</text>
</comment>
<accession>B1H0L2</accession>
<dbReference type="InterPro" id="IPR050087">
    <property type="entry name" value="AON_synthase_class-II"/>
</dbReference>
<name>B1H0L2_ENDTX</name>
<dbReference type="InterPro" id="IPR001917">
    <property type="entry name" value="Aminotrans_II_pyridoxalP_BS"/>
</dbReference>
<dbReference type="RefSeq" id="WP_015423569.1">
    <property type="nucleotide sequence ID" value="NC_020419.1"/>
</dbReference>
<sequence length="386" mass="42234">MLDDFLLKKLSEMENAGLLRTLNTIQSNPAVRIEVNGRKFINFSSNNYLDLAGNKEINKAVADAIEKYGFAGTSSRLVCGNLSIHEELEAGLAVFKNKQASLVLPSGYQTNVGIISALMANEKNSCIIMDKLNHASLWDGVKLSGSRIFVYEHCDMNSLEKTLKRAHKYEIKLTITEAVFSMDGDFAPLKDFTELCRKYGAVSMVDEAHSTGVFGKEGKGLAEVFGVSNKIDITVGTLSKAFAAQGGFVCGSLKLINFLINKSRAFIYTTAISPAVCAAALKSLEILKGSATERAFLLKTAEYLKKKLNKLGFNTSNTQSQIIPVITGSVENTERISLYLREKGIYIPAIKPPTVPKEQSRIRISLTAGHTTRDIEKLTDSISEIV</sequence>
<evidence type="ECO:0000313" key="12">
    <source>
        <dbReference type="Proteomes" id="UP000001691"/>
    </source>
</evidence>
<keyword evidence="6 8" id="KW-0663">Pyridoxal phosphate</keyword>
<dbReference type="HOGENOM" id="CLU_015846_11_2_0"/>
<dbReference type="GO" id="GO:0030170">
    <property type="term" value="F:pyridoxal phosphate binding"/>
    <property type="evidence" value="ECO:0007669"/>
    <property type="project" value="InterPro"/>
</dbReference>
<evidence type="ECO:0000256" key="6">
    <source>
        <dbReference type="ARBA" id="ARBA00022898"/>
    </source>
</evidence>
<comment type="function">
    <text evidence="9">Catalyzes the decarboxylative condensation of pimeloyl-[acyl-carrier protein] and L-alanine to produce 8-amino-7-oxononanoate (AON), [acyl-carrier protein], and carbon dioxide.</text>
</comment>
<evidence type="ECO:0000256" key="5">
    <source>
        <dbReference type="ARBA" id="ARBA00022756"/>
    </source>
</evidence>
<comment type="similarity">
    <text evidence="9">Belongs to the class-II pyridoxal-phosphate-dependent aminotransferase family. BioF subfamily.</text>
</comment>
<keyword evidence="12" id="KW-1185">Reference proteome</keyword>
<evidence type="ECO:0000256" key="7">
    <source>
        <dbReference type="ARBA" id="ARBA00047715"/>
    </source>
</evidence>
<dbReference type="PROSITE" id="PS00599">
    <property type="entry name" value="AA_TRANSFER_CLASS_2"/>
    <property type="match status" value="1"/>
</dbReference>
<dbReference type="AlphaFoldDB" id="B1H0L2"/>
<dbReference type="Gene3D" id="3.90.1150.10">
    <property type="entry name" value="Aspartate Aminotransferase, domain 1"/>
    <property type="match status" value="1"/>
</dbReference>
<evidence type="ECO:0000313" key="11">
    <source>
        <dbReference type="EMBL" id="BAG14044.1"/>
    </source>
</evidence>
<protein>
    <recommendedName>
        <fullName evidence="9">8-amino-7-ketopelargonate synthase</fullName>
        <ecNumber evidence="9">2.3.1.47</ecNumber>
    </recommendedName>
</protein>
<dbReference type="NCBIfam" id="TIGR00858">
    <property type="entry name" value="bioF"/>
    <property type="match status" value="1"/>
</dbReference>
<dbReference type="Gene3D" id="3.40.640.10">
    <property type="entry name" value="Type I PLP-dependent aspartate aminotransferase-like (Major domain)"/>
    <property type="match status" value="1"/>
</dbReference>
<gene>
    <name evidence="11" type="ordered locus">TGRD_551</name>
</gene>
<dbReference type="InterPro" id="IPR015422">
    <property type="entry name" value="PyrdxlP-dep_Trfase_small"/>
</dbReference>
<dbReference type="EMBL" id="AP009510">
    <property type="protein sequence ID" value="BAG14044.1"/>
    <property type="molecule type" value="Genomic_DNA"/>
</dbReference>
<feature type="domain" description="Aminotransferase class I/classII large" evidence="10">
    <location>
        <begin position="39"/>
        <end position="382"/>
    </location>
</feature>
<evidence type="ECO:0000256" key="4">
    <source>
        <dbReference type="ARBA" id="ARBA00022679"/>
    </source>
</evidence>
<dbReference type="EC" id="2.3.1.47" evidence="9"/>
<dbReference type="PATRIC" id="fig|471821.5.peg.907"/>
<organism evidence="11 12">
    <name type="scientific">Endomicrobium trichonymphae</name>
    <dbReference type="NCBI Taxonomy" id="1408204"/>
    <lineage>
        <taxon>Bacteria</taxon>
        <taxon>Pseudomonadati</taxon>
        <taxon>Elusimicrobiota</taxon>
        <taxon>Endomicrobiia</taxon>
        <taxon>Endomicrobiales</taxon>
        <taxon>Endomicrobiaceae</taxon>
        <taxon>Candidatus Endomicrobiellum</taxon>
    </lineage>
</organism>
<dbReference type="InterPro" id="IPR004723">
    <property type="entry name" value="AONS_Archaea/Proteobacteria"/>
</dbReference>
<evidence type="ECO:0000256" key="2">
    <source>
        <dbReference type="ARBA" id="ARBA00004746"/>
    </source>
</evidence>
<dbReference type="InterPro" id="IPR004839">
    <property type="entry name" value="Aminotransferase_I/II_large"/>
</dbReference>
<dbReference type="GO" id="GO:0009102">
    <property type="term" value="P:biotin biosynthetic process"/>
    <property type="evidence" value="ECO:0007669"/>
    <property type="project" value="UniProtKB-UniRule"/>
</dbReference>
<evidence type="ECO:0000256" key="9">
    <source>
        <dbReference type="RuleBase" id="RU003693"/>
    </source>
</evidence>
<dbReference type="InterPro" id="IPR015421">
    <property type="entry name" value="PyrdxlP-dep_Trfase_major"/>
</dbReference>
<evidence type="ECO:0000256" key="1">
    <source>
        <dbReference type="ARBA" id="ARBA00001933"/>
    </source>
</evidence>
<dbReference type="Proteomes" id="UP000001691">
    <property type="component" value="Chromosome"/>
</dbReference>
<dbReference type="PANTHER" id="PTHR13693">
    <property type="entry name" value="CLASS II AMINOTRANSFERASE/8-AMINO-7-OXONONANOATE SYNTHASE"/>
    <property type="match status" value="1"/>
</dbReference>
<dbReference type="Pfam" id="PF00155">
    <property type="entry name" value="Aminotran_1_2"/>
    <property type="match status" value="1"/>
</dbReference>
<keyword evidence="5" id="KW-0093">Biotin biosynthesis</keyword>
<dbReference type="STRING" id="471821.TGRD_561"/>
<dbReference type="GO" id="GO:0008710">
    <property type="term" value="F:8-amino-7-oxononanoate synthase activity"/>
    <property type="evidence" value="ECO:0007669"/>
    <property type="project" value="UniProtKB-UniRule"/>
</dbReference>